<comment type="caution">
    <text evidence="1">The sequence shown here is derived from an EMBL/GenBank/DDBJ whole genome shotgun (WGS) entry which is preliminary data.</text>
</comment>
<gene>
    <name evidence="1" type="ORF">MRB53_000382</name>
</gene>
<accession>A0ACC2MNZ4</accession>
<evidence type="ECO:0000313" key="2">
    <source>
        <dbReference type="Proteomes" id="UP001234297"/>
    </source>
</evidence>
<name>A0ACC2MNZ4_PERAE</name>
<dbReference type="Proteomes" id="UP001234297">
    <property type="component" value="Chromosome 1"/>
</dbReference>
<proteinExistence type="predicted"/>
<evidence type="ECO:0000313" key="1">
    <source>
        <dbReference type="EMBL" id="KAJ8647359.1"/>
    </source>
</evidence>
<sequence>MILPSRVGYLLHTPSHLNPRICKLCLKKRKLVLQYTFCTVRLVPVTCYDSEITDISQLRELILVNKGDMRCTNKDIVEEACKELEQMDLNHHQAAADGNGKAIISSSHPLQDGEEEEGQLDGPSSSEGLPETTKKKKKKSKSKKKKEPLEQTNPPSIPVTELFPSGEFPEGEIQQYKDDNLWRTTSEEKRELEHLEKPMYNAVRRAAEVHRQVRKYMRSIIKPGILMTDLCETLENTVRKLISENGIEAGIAFPTGCSLNWVAAHWTPNSGDKTVLQYDDVMKLDFGTHVDGLIVDCAFTVAFNPMFGPLLKASKEATNTGIKESGIDVRLCDVGAAIQEVMESYEVEINGKVFPVKSVRNINGHSIGRYQIHAGKSVPIVKGGAQTKMEEGEFFAIETFASTGKGYVREDLECSYYMKNFEVGHVPLRLPRAKQLLGTINKHFLTLAFCRRYLDRLGESKYLMALKNLCDAGIVQPSPPLCDVKGSYVSQFEHTILLRPTCKEVISRDNDWIVAAALALWKKKFLKSPGRDNWYTVYGGNARRLAKESPFLLLCLSQLGSAAALEACSVSSPGFGRSPLDTHDKEFGLTLGSACQPTPHSASHTGELNEASELDDPDCAMAAVAQFIEQLRANISSPHEKELVTARLLGLARSRKDARVIISSHSQAMPLFISVLRTGTPMAKVNVAATLSALCKEEDLRVRVLLGGCVPPLLSLLRSEATNARRAAAEAIFEVSSGSLSDDHVGTKIFVTEGVVPTLWDQLNPMINQDRVVEGFVTGALRNLCGDKDGYWKATLEAGGVEIIVGLLSCDNVSVLSNASSLLARLVLAFSDSIPKVIDAGVVKALLRLLGHGNDITVRASAADALESLSSKSTLAKEAVVEADGIPVLIGAIVAPSRECMQGEFGQALQEYAVHALANVCGGMSALILYLGELSQSSRLLSPVADIIGALAYSIMVFEEASAAEEPFNVNHIEDILVLLLKPRDNNLVQERVLEAQASLYSNTHLSRWLNHADAKRLLIGLITMTSSDVREYLIASLLSLCSGSVDLWEALRKREGVQLLISLLGLSSEQHQGYVVALLVILADQIDDSKWAITAAGGIPPLVQLLETGIQTVREDAAHVLWKLCCHSEDIRACVESAGAVPALLWLLTGGSSKVQEASSKVLKKLICSADYATINQLLALLLGDSPSSKVHVIAVLGHVLTKASDEDLVQNGAPANKGLRSLVQVLNSSDEETQGHAASALADLFSTRQYCDSLAMDEIVHAIVHACMKLLTSKTQVVATQSARALGALFRLTKAKATNKMTSITEDEVKPLIDLAKSSCIGSAETAVAALANLLSDQQIAGEALAADVVPALVRVIGEGTSEGKRNASRSLHQLLNHFPVNDVLIGNDQCRVMVQALIDSLTAMEMEVVDSFDSLDLLAFLIRKKQNGNPPCSALSEVHSSLGPLVRCLAVGLPLVQDRVIEILSRLCSDQPIILVDFLVGESKAIASIVDRIMNSSSLVVRVGGVMVLICAAKEHKRQIMDALEESGFLKQLIFALIDMMKMHSNAQTSEIEASGAHIGFRSRNVHLHAGDEFEFPNSETVLGGTVAMWLLAMVSSFHNKNKLTVMEAGGVDVLSDKIANYTVNAQAEFEDKEGVWISVLLLAILFQDPTVVLSPTTMRIIPSLPFLLRSDNAIDRYFAAQAMASLVCSGSKGMHLAIANSGAVAGLIALMGSIESETPALVALCEQFSLARNPDQVVLKKLFEIEDVRVGATAHKSIPQLVDLLRPMPDRPGAPPIAVWLLTQIAEGSAGNKLVMAEAGALDALTKYLSLSPQDPTETAIAELLRILFSNSEVLRYKASLSSLNQLIAVLRLGSRSARFSAARALQELFDAENVRDAEIVNQAIQPLVDMLNAGSEREQQTALVALIKLTSWNDSKASVISDVESYPLDSLCKILSSNLSLELKRYAAQFCYVLFGNPKVRSMPMAAKCIPPLISLIESDINAESGVFAFERLLDDEQNMELAASYDVVGVLVQLVSGSNYRLTDASISALVKLGKYCPHCKLDMIEAGIINNVLELLPIAPSSVCSLIAELLCILTNNSSIAKSSAAANMVEPLFLVLLRPDFSMWGQQSALQVLVNILEKPQSLVTMKLTRSQVIEPLITFLESPSQAIQQLGSELLSHFLVQEHFQQDITTKNAVGPLVRLAGIGKLTLQQTAIKSLESISMSWPKAIVDAGGIFQLSKVVIQDDPQPPYALWESALLVLSNVLQFNSEYYFKVPLVVLVRMLNSTVETTITIALSALIVHERSDASSAVLMAEAGALDALLELLRSHRCEEASGRLLEALFNNVRVREMKVSKYAIAPLSQYLLDPQTQSESARLLAALALGDLFQHEGLARASDAVSACRALVSMLEDQPNEEMTMVAICALQNLVMNSRTNRRAVAEAGGILVIQELLLSQNSEFVGQAALLIKFLFSNHTLQEYISNELIRYLTAALEKELWSTETINEFVLKAINVIFRNFPKLHISEAATLCIPNFVAALKDGNEAAQESALDTLCFLKHSWSTMPIDTAKAQATIAAEAIPVLQLLMKTCSPSFQERADSLLHCLPGCLTVTIKRGNNLRQAMGSTNAFCQLTIGNSPPRQTKVVSHSTCPEWKEGFTWAFDVPPKGQKIHILCRSKSTFGKTTLGRVTIQIDKVVTEGLYSGFFSLNHDGNKDGSSRTLEIDILWSNGMSNESL</sequence>
<organism evidence="1 2">
    <name type="scientific">Persea americana</name>
    <name type="common">Avocado</name>
    <dbReference type="NCBI Taxonomy" id="3435"/>
    <lineage>
        <taxon>Eukaryota</taxon>
        <taxon>Viridiplantae</taxon>
        <taxon>Streptophyta</taxon>
        <taxon>Embryophyta</taxon>
        <taxon>Tracheophyta</taxon>
        <taxon>Spermatophyta</taxon>
        <taxon>Magnoliopsida</taxon>
        <taxon>Magnoliidae</taxon>
        <taxon>Laurales</taxon>
        <taxon>Lauraceae</taxon>
        <taxon>Persea</taxon>
    </lineage>
</organism>
<protein>
    <submittedName>
        <fullName evidence="1">Uncharacterized protein</fullName>
    </submittedName>
</protein>
<reference evidence="1 2" key="1">
    <citation type="journal article" date="2022" name="Hortic Res">
        <title>A haplotype resolved chromosomal level avocado genome allows analysis of novel avocado genes.</title>
        <authorList>
            <person name="Nath O."/>
            <person name="Fletcher S.J."/>
            <person name="Hayward A."/>
            <person name="Shaw L.M."/>
            <person name="Masouleh A.K."/>
            <person name="Furtado A."/>
            <person name="Henry R.J."/>
            <person name="Mitter N."/>
        </authorList>
    </citation>
    <scope>NUCLEOTIDE SEQUENCE [LARGE SCALE GENOMIC DNA]</scope>
    <source>
        <strain evidence="2">cv. Hass</strain>
    </source>
</reference>
<keyword evidence="2" id="KW-1185">Reference proteome</keyword>
<dbReference type="EMBL" id="CM056809">
    <property type="protein sequence ID" value="KAJ8647359.1"/>
    <property type="molecule type" value="Genomic_DNA"/>
</dbReference>